<name>A0ABQ9XKD6_9EUKA</name>
<dbReference type="EMBL" id="JARBJD010000131">
    <property type="protein sequence ID" value="KAK2950711.1"/>
    <property type="molecule type" value="Genomic_DNA"/>
</dbReference>
<accession>A0ABQ9XKD6</accession>
<gene>
    <name evidence="1" type="ORF">BLNAU_14382</name>
</gene>
<evidence type="ECO:0000313" key="1">
    <source>
        <dbReference type="EMBL" id="KAK2950711.1"/>
    </source>
</evidence>
<comment type="caution">
    <text evidence="1">The sequence shown here is derived from an EMBL/GenBank/DDBJ whole genome shotgun (WGS) entry which is preliminary data.</text>
</comment>
<sequence length="360" mass="39674">MNTQQSTLTDSSCPDCSAFLNWTEETLASNDEIGNIFRFLIATVKLQPALDASLEAKAVELLNYVVPDDEESECTFLDQFASSSDDSLIDFILSIVVLLSSPSQTITTKSMKILDTLFHFCSEKVHLALVKADLIPQLINTLNPQTLSFAEGVDIHTRLIYRITHPFWLATPNNLKKLGIKDDYEQQAVHETILKQVLAPSEENKQKKQRTFRTVLTSLGPQTLFSLANLARWSPHSPSPWLPLTHFSDVEGNPSETDTCEDDSEGSEGVVAEFKTVLDPCSVATHTLPLPSTSPLTTLGVERAGDCSFETHTMLASTVFLLPILSLVVSFTLPSSLYSTPEVPLRNGQQVKYGRGTRGV</sequence>
<reference evidence="1 2" key="1">
    <citation type="journal article" date="2022" name="bioRxiv">
        <title>Genomics of Preaxostyla Flagellates Illuminates Evolutionary Transitions and the Path Towards Mitochondrial Loss.</title>
        <authorList>
            <person name="Novak L.V.F."/>
            <person name="Treitli S.C."/>
            <person name="Pyrih J."/>
            <person name="Halakuc P."/>
            <person name="Pipaliya S.V."/>
            <person name="Vacek V."/>
            <person name="Brzon O."/>
            <person name="Soukal P."/>
            <person name="Eme L."/>
            <person name="Dacks J.B."/>
            <person name="Karnkowska A."/>
            <person name="Elias M."/>
            <person name="Hampl V."/>
        </authorList>
    </citation>
    <scope>NUCLEOTIDE SEQUENCE [LARGE SCALE GENOMIC DNA]</scope>
    <source>
        <strain evidence="1">NAU3</strain>
        <tissue evidence="1">Gut</tissue>
    </source>
</reference>
<dbReference type="Proteomes" id="UP001281761">
    <property type="component" value="Unassembled WGS sequence"/>
</dbReference>
<evidence type="ECO:0000313" key="2">
    <source>
        <dbReference type="Proteomes" id="UP001281761"/>
    </source>
</evidence>
<keyword evidence="2" id="KW-1185">Reference proteome</keyword>
<organism evidence="1 2">
    <name type="scientific">Blattamonas nauphoetae</name>
    <dbReference type="NCBI Taxonomy" id="2049346"/>
    <lineage>
        <taxon>Eukaryota</taxon>
        <taxon>Metamonada</taxon>
        <taxon>Preaxostyla</taxon>
        <taxon>Oxymonadida</taxon>
        <taxon>Blattamonas</taxon>
    </lineage>
</organism>
<proteinExistence type="predicted"/>
<protein>
    <submittedName>
        <fullName evidence="1">Uncharacterized protein</fullName>
    </submittedName>
</protein>